<sequence length="30" mass="3041">MPPPGRAVAAARAFSAGNGYLAGQIVDRLL</sequence>
<comment type="caution">
    <text evidence="1">The sequence shown here is derived from an EMBL/GenBank/DDBJ whole genome shotgun (WGS) entry which is preliminary data.</text>
</comment>
<dbReference type="AlphaFoldDB" id="A0A840SS96"/>
<gene>
    <name evidence="1" type="ORF">HNP73_002018</name>
</gene>
<name>A0A840SS96_9RHOB</name>
<accession>A0A840SS96</accession>
<dbReference type="Proteomes" id="UP000549457">
    <property type="component" value="Unassembled WGS sequence"/>
</dbReference>
<protein>
    <submittedName>
        <fullName evidence="1">Uncharacterized protein</fullName>
    </submittedName>
</protein>
<organism evidence="1 2">
    <name type="scientific">Amaricoccus macauensis</name>
    <dbReference type="NCBI Taxonomy" id="57001"/>
    <lineage>
        <taxon>Bacteria</taxon>
        <taxon>Pseudomonadati</taxon>
        <taxon>Pseudomonadota</taxon>
        <taxon>Alphaproteobacteria</taxon>
        <taxon>Rhodobacterales</taxon>
        <taxon>Paracoccaceae</taxon>
        <taxon>Amaricoccus</taxon>
    </lineage>
</organism>
<evidence type="ECO:0000313" key="2">
    <source>
        <dbReference type="Proteomes" id="UP000549457"/>
    </source>
</evidence>
<reference evidence="1 2" key="1">
    <citation type="submission" date="2020-08" db="EMBL/GenBank/DDBJ databases">
        <title>Genomic Encyclopedia of Type Strains, Phase IV (KMG-IV): sequencing the most valuable type-strain genomes for metagenomic binning, comparative biology and taxonomic classification.</title>
        <authorList>
            <person name="Goeker M."/>
        </authorList>
    </citation>
    <scope>NUCLEOTIDE SEQUENCE [LARGE SCALE GENOMIC DNA]</scope>
    <source>
        <strain evidence="1 2">DSM 101730</strain>
    </source>
</reference>
<evidence type="ECO:0000313" key="1">
    <source>
        <dbReference type="EMBL" id="MBB5222082.1"/>
    </source>
</evidence>
<dbReference type="EMBL" id="JACHFM010000002">
    <property type="protein sequence ID" value="MBB5222082.1"/>
    <property type="molecule type" value="Genomic_DNA"/>
</dbReference>
<keyword evidence="2" id="KW-1185">Reference proteome</keyword>
<proteinExistence type="predicted"/>